<accession>A0A1V6R5Q6</accession>
<dbReference type="SUPFAM" id="SSF48452">
    <property type="entry name" value="TPR-like"/>
    <property type="match status" value="1"/>
</dbReference>
<feature type="region of interest" description="Disordered" evidence="1">
    <location>
        <begin position="1"/>
        <end position="38"/>
    </location>
</feature>
<feature type="region of interest" description="Disordered" evidence="1">
    <location>
        <begin position="122"/>
        <end position="151"/>
    </location>
</feature>
<evidence type="ECO:0000313" key="2">
    <source>
        <dbReference type="EMBL" id="OQD96753.1"/>
    </source>
</evidence>
<feature type="compositionally biased region" description="Basic and acidic residues" evidence="1">
    <location>
        <begin position="131"/>
        <end position="151"/>
    </location>
</feature>
<gene>
    <name evidence="2" type="ORF">PENVUL_c088G10180</name>
</gene>
<reference evidence="3" key="1">
    <citation type="journal article" date="2017" name="Nat. Microbiol.">
        <title>Global analysis of biosynthetic gene clusters reveals vast potential of secondary metabolite production in Penicillium species.</title>
        <authorList>
            <person name="Nielsen J.C."/>
            <person name="Grijseels S."/>
            <person name="Prigent S."/>
            <person name="Ji B."/>
            <person name="Dainat J."/>
            <person name="Nielsen K.F."/>
            <person name="Frisvad J.C."/>
            <person name="Workman M."/>
            <person name="Nielsen J."/>
        </authorList>
    </citation>
    <scope>NUCLEOTIDE SEQUENCE [LARGE SCALE GENOMIC DNA]</scope>
    <source>
        <strain evidence="3">IBT 29486</strain>
    </source>
</reference>
<proteinExistence type="predicted"/>
<dbReference type="InterPro" id="IPR052769">
    <property type="entry name" value="TPR_domain_protein"/>
</dbReference>
<evidence type="ECO:0000313" key="3">
    <source>
        <dbReference type="Proteomes" id="UP000191518"/>
    </source>
</evidence>
<evidence type="ECO:0000256" key="1">
    <source>
        <dbReference type="SAM" id="MobiDB-lite"/>
    </source>
</evidence>
<dbReference type="Gene3D" id="1.25.40.10">
    <property type="entry name" value="Tetratricopeptide repeat domain"/>
    <property type="match status" value="1"/>
</dbReference>
<name>A0A1V6R5Q6_9EURO</name>
<dbReference type="InterPro" id="IPR011990">
    <property type="entry name" value="TPR-like_helical_dom_sf"/>
</dbReference>
<organism evidence="2 3">
    <name type="scientific">Penicillium vulpinum</name>
    <dbReference type="NCBI Taxonomy" id="29845"/>
    <lineage>
        <taxon>Eukaryota</taxon>
        <taxon>Fungi</taxon>
        <taxon>Dikarya</taxon>
        <taxon>Ascomycota</taxon>
        <taxon>Pezizomycotina</taxon>
        <taxon>Eurotiomycetes</taxon>
        <taxon>Eurotiomycetidae</taxon>
        <taxon>Eurotiales</taxon>
        <taxon>Aspergillaceae</taxon>
        <taxon>Penicillium</taxon>
    </lineage>
</organism>
<dbReference type="SMART" id="SM00028">
    <property type="entry name" value="TPR"/>
    <property type="match status" value="2"/>
</dbReference>
<dbReference type="STRING" id="29845.A0A1V6R5Q6"/>
<evidence type="ECO:0008006" key="4">
    <source>
        <dbReference type="Google" id="ProtNLM"/>
    </source>
</evidence>
<dbReference type="InterPro" id="IPR019734">
    <property type="entry name" value="TPR_rpt"/>
</dbReference>
<dbReference type="EMBL" id="MDYP01000088">
    <property type="protein sequence ID" value="OQD96753.1"/>
    <property type="molecule type" value="Genomic_DNA"/>
</dbReference>
<dbReference type="PANTHER" id="PTHR46014">
    <property type="entry name" value="TETRATRICOPEPTIDE REPEAT PROTEIN 1"/>
    <property type="match status" value="1"/>
</dbReference>
<protein>
    <recommendedName>
        <fullName evidence="4">Tetratricopeptide repeat protein 1 (TTC1)</fullName>
    </recommendedName>
</protein>
<dbReference type="AlphaFoldDB" id="A0A1V6R5Q6"/>
<comment type="caution">
    <text evidence="2">The sequence shown here is derived from an EMBL/GenBank/DDBJ whole genome shotgun (WGS) entry which is preliminary data.</text>
</comment>
<keyword evidence="3" id="KW-1185">Reference proteome</keyword>
<dbReference type="Proteomes" id="UP000191518">
    <property type="component" value="Unassembled WGS sequence"/>
</dbReference>
<dbReference type="PANTHER" id="PTHR46014:SF1">
    <property type="entry name" value="TETRATRICOPEPTIDE REPEAT PROTEIN 1"/>
    <property type="match status" value="1"/>
</dbReference>
<sequence>MIRATHKMSNSSNAPERDGKGAPTDADDSGDEDVFHDAHFPPEEEAQLLKEAHEIKSEANQLFLAKSYDQAISCYDRALASCPNYLDYDVAIIHSNIAACHLKLEDWKAAVDSATISIERLNKIIPPTPQDKGDESKGKQVPESDKKHTDEVVELSGDDEEAELKELQRLQEQDEQRSKVMRLRAKVLMRRAKAKTQIGGWGSLQGAAEDYQVLAAMDSLPADDKRVVQRALRELPDRINKAREKEMGDMMGKLKDLGNGILSPFGLSTDNFKFVQDPKTGGYNMNFQS</sequence>